<evidence type="ECO:0000313" key="2">
    <source>
        <dbReference type="EMBL" id="KAF3328007.1"/>
    </source>
</evidence>
<reference evidence="2" key="1">
    <citation type="submission" date="2020-01" db="EMBL/GenBank/DDBJ databases">
        <title>Genome sequence of Kobresia littledalei, the first chromosome-level genome in the family Cyperaceae.</title>
        <authorList>
            <person name="Qu G."/>
        </authorList>
    </citation>
    <scope>NUCLEOTIDE SEQUENCE</scope>
    <source>
        <strain evidence="2">C.B.Clarke</strain>
        <tissue evidence="2">Leaf</tissue>
    </source>
</reference>
<organism evidence="2 3">
    <name type="scientific">Carex littledalei</name>
    <dbReference type="NCBI Taxonomy" id="544730"/>
    <lineage>
        <taxon>Eukaryota</taxon>
        <taxon>Viridiplantae</taxon>
        <taxon>Streptophyta</taxon>
        <taxon>Embryophyta</taxon>
        <taxon>Tracheophyta</taxon>
        <taxon>Spermatophyta</taxon>
        <taxon>Magnoliopsida</taxon>
        <taxon>Liliopsida</taxon>
        <taxon>Poales</taxon>
        <taxon>Cyperaceae</taxon>
        <taxon>Cyperoideae</taxon>
        <taxon>Cariceae</taxon>
        <taxon>Carex</taxon>
        <taxon>Carex subgen. Euthyceras</taxon>
    </lineage>
</organism>
<evidence type="ECO:0000256" key="1">
    <source>
        <dbReference type="SAM" id="MobiDB-lite"/>
    </source>
</evidence>
<accession>A0A833QXT6</accession>
<gene>
    <name evidence="2" type="ORF">FCM35_KLT06613</name>
</gene>
<dbReference type="AlphaFoldDB" id="A0A833QXT6"/>
<sequence length="50" mass="5620">MAEYFLDNIVPLMAVFLHYLPGEIVEGEPPSSLGQIHSTQDEAPSRNYDK</sequence>
<dbReference type="EMBL" id="SWLB01000016">
    <property type="protein sequence ID" value="KAF3328007.1"/>
    <property type="molecule type" value="Genomic_DNA"/>
</dbReference>
<proteinExistence type="predicted"/>
<dbReference type="Proteomes" id="UP000623129">
    <property type="component" value="Unassembled WGS sequence"/>
</dbReference>
<comment type="caution">
    <text evidence="2">The sequence shown here is derived from an EMBL/GenBank/DDBJ whole genome shotgun (WGS) entry which is preliminary data.</text>
</comment>
<protein>
    <submittedName>
        <fullName evidence="2">Uncharacterized protein</fullName>
    </submittedName>
</protein>
<keyword evidence="3" id="KW-1185">Reference proteome</keyword>
<name>A0A833QXT6_9POAL</name>
<feature type="region of interest" description="Disordered" evidence="1">
    <location>
        <begin position="27"/>
        <end position="50"/>
    </location>
</feature>
<feature type="compositionally biased region" description="Basic and acidic residues" evidence="1">
    <location>
        <begin position="39"/>
        <end position="50"/>
    </location>
</feature>
<evidence type="ECO:0000313" key="3">
    <source>
        <dbReference type="Proteomes" id="UP000623129"/>
    </source>
</evidence>